<dbReference type="InterPro" id="IPR036388">
    <property type="entry name" value="WH-like_DNA-bd_sf"/>
</dbReference>
<dbReference type="AlphaFoldDB" id="A0A921LR43"/>
<organism evidence="4 5">
    <name type="scientific">Subdoligranulum variabile</name>
    <dbReference type="NCBI Taxonomy" id="214851"/>
    <lineage>
        <taxon>Bacteria</taxon>
        <taxon>Bacillati</taxon>
        <taxon>Bacillota</taxon>
        <taxon>Clostridia</taxon>
        <taxon>Eubacteriales</taxon>
        <taxon>Oscillospiraceae</taxon>
        <taxon>Subdoligranulum</taxon>
    </lineage>
</organism>
<dbReference type="InterPro" id="IPR013196">
    <property type="entry name" value="HTH_11"/>
</dbReference>
<dbReference type="GO" id="GO:0003700">
    <property type="term" value="F:DNA-binding transcription factor activity"/>
    <property type="evidence" value="ECO:0007669"/>
    <property type="project" value="InterPro"/>
</dbReference>
<sequence>MDAEERRSEILHHLSMEGSDTMINMAQTFNVSVRTIYRDIDALSRTYPIRCIRGRYGGGVVYEKESVRLSERHRILLERLSKGLNKQDSKTMQEIMWTLAQVCGW</sequence>
<protein>
    <submittedName>
        <fullName evidence="4">DeoR family transcriptional regulator</fullName>
    </submittedName>
</protein>
<dbReference type="InterPro" id="IPR036390">
    <property type="entry name" value="WH_DNA-bd_sf"/>
</dbReference>
<dbReference type="SUPFAM" id="SSF46785">
    <property type="entry name" value="Winged helix' DNA-binding domain"/>
    <property type="match status" value="1"/>
</dbReference>
<dbReference type="PROSITE" id="PS51000">
    <property type="entry name" value="HTH_DEOR_2"/>
    <property type="match status" value="1"/>
</dbReference>
<dbReference type="EMBL" id="DYVE01000216">
    <property type="protein sequence ID" value="HJG28618.1"/>
    <property type="molecule type" value="Genomic_DNA"/>
</dbReference>
<evidence type="ECO:0000256" key="2">
    <source>
        <dbReference type="ARBA" id="ARBA00023163"/>
    </source>
</evidence>
<dbReference type="Proteomes" id="UP000782880">
    <property type="component" value="Unassembled WGS sequence"/>
</dbReference>
<evidence type="ECO:0000259" key="3">
    <source>
        <dbReference type="PROSITE" id="PS51000"/>
    </source>
</evidence>
<keyword evidence="2" id="KW-0804">Transcription</keyword>
<reference evidence="4" key="1">
    <citation type="journal article" date="2021" name="PeerJ">
        <title>Extensive microbial diversity within the chicken gut microbiome revealed by metagenomics and culture.</title>
        <authorList>
            <person name="Gilroy R."/>
            <person name="Ravi A."/>
            <person name="Getino M."/>
            <person name="Pursley I."/>
            <person name="Horton D.L."/>
            <person name="Alikhan N.F."/>
            <person name="Baker D."/>
            <person name="Gharbi K."/>
            <person name="Hall N."/>
            <person name="Watson M."/>
            <person name="Adriaenssens E.M."/>
            <person name="Foster-Nyarko E."/>
            <person name="Jarju S."/>
            <person name="Secka A."/>
            <person name="Antonio M."/>
            <person name="Oren A."/>
            <person name="Chaudhuri R.R."/>
            <person name="La Ragione R."/>
            <person name="Hildebrand F."/>
            <person name="Pallen M.J."/>
        </authorList>
    </citation>
    <scope>NUCLEOTIDE SEQUENCE</scope>
    <source>
        <strain evidence="4">ChiBcec21-2208</strain>
    </source>
</reference>
<proteinExistence type="predicted"/>
<feature type="domain" description="HTH deoR-type" evidence="3">
    <location>
        <begin position="3"/>
        <end position="61"/>
    </location>
</feature>
<evidence type="ECO:0000256" key="1">
    <source>
        <dbReference type="ARBA" id="ARBA00023015"/>
    </source>
</evidence>
<gene>
    <name evidence="4" type="ORF">K8V20_08255</name>
</gene>
<evidence type="ECO:0000313" key="5">
    <source>
        <dbReference type="Proteomes" id="UP000782880"/>
    </source>
</evidence>
<accession>A0A921LR43</accession>
<name>A0A921LR43_9FIRM</name>
<keyword evidence="1" id="KW-0805">Transcription regulation</keyword>
<evidence type="ECO:0000313" key="4">
    <source>
        <dbReference type="EMBL" id="HJG28618.1"/>
    </source>
</evidence>
<dbReference type="SMART" id="SM00420">
    <property type="entry name" value="HTH_DEOR"/>
    <property type="match status" value="1"/>
</dbReference>
<dbReference type="Gene3D" id="1.10.10.10">
    <property type="entry name" value="Winged helix-like DNA-binding domain superfamily/Winged helix DNA-binding domain"/>
    <property type="match status" value="1"/>
</dbReference>
<dbReference type="InterPro" id="IPR001034">
    <property type="entry name" value="DeoR_HTH"/>
</dbReference>
<comment type="caution">
    <text evidence="4">The sequence shown here is derived from an EMBL/GenBank/DDBJ whole genome shotgun (WGS) entry which is preliminary data.</text>
</comment>
<reference evidence="4" key="2">
    <citation type="submission" date="2021-09" db="EMBL/GenBank/DDBJ databases">
        <authorList>
            <person name="Gilroy R."/>
        </authorList>
    </citation>
    <scope>NUCLEOTIDE SEQUENCE</scope>
    <source>
        <strain evidence="4">ChiBcec21-2208</strain>
    </source>
</reference>
<dbReference type="Pfam" id="PF08279">
    <property type="entry name" value="HTH_11"/>
    <property type="match status" value="1"/>
</dbReference>